<protein>
    <recommendedName>
        <fullName evidence="3">Protein kinase domain-containing protein</fullName>
    </recommendedName>
</protein>
<sequence length="161" mass="18131">MARLKKMWLDSNAFTGLVPDSLSKATALLKLHLEDNGFADSIPTLALSSLSSFNVSNNDLKGVIPDSYSKFNARSFLGNKVCVVRNWVTIFVEQRPTVKVKHGMTRVGKEPFDVEITCLDRLAHPNMLPALPYRYRKEEKLLVYEFIPRGTVSYTLHGDPC</sequence>
<accession>A0AAV8Q5D9</accession>
<evidence type="ECO:0000313" key="1">
    <source>
        <dbReference type="EMBL" id="KAJ8466459.1"/>
    </source>
</evidence>
<proteinExistence type="predicted"/>
<dbReference type="InterPro" id="IPR011009">
    <property type="entry name" value="Kinase-like_dom_sf"/>
</dbReference>
<name>A0AAV8Q5D9_ENSVE</name>
<dbReference type="InterPro" id="IPR032675">
    <property type="entry name" value="LRR_dom_sf"/>
</dbReference>
<dbReference type="SUPFAM" id="SSF56112">
    <property type="entry name" value="Protein kinase-like (PK-like)"/>
    <property type="match status" value="1"/>
</dbReference>
<dbReference type="PANTHER" id="PTHR48007">
    <property type="entry name" value="LEUCINE-RICH REPEAT RECEPTOR-LIKE PROTEIN KINASE PXC1"/>
    <property type="match status" value="1"/>
</dbReference>
<gene>
    <name evidence="1" type="ORF">OPV22_029011</name>
</gene>
<evidence type="ECO:0000313" key="2">
    <source>
        <dbReference type="Proteomes" id="UP001222027"/>
    </source>
</evidence>
<comment type="caution">
    <text evidence="1">The sequence shown here is derived from an EMBL/GenBank/DDBJ whole genome shotgun (WGS) entry which is preliminary data.</text>
</comment>
<dbReference type="InterPro" id="IPR046959">
    <property type="entry name" value="PRK1-6/SRF4-like"/>
</dbReference>
<dbReference type="SUPFAM" id="SSF52058">
    <property type="entry name" value="L domain-like"/>
    <property type="match status" value="1"/>
</dbReference>
<dbReference type="PANTHER" id="PTHR48007:SF38">
    <property type="entry name" value="LEUCINE-RICH REPEAT PROTEIN KINASE FAMILY PROTEIN"/>
    <property type="match status" value="1"/>
</dbReference>
<evidence type="ECO:0008006" key="3">
    <source>
        <dbReference type="Google" id="ProtNLM"/>
    </source>
</evidence>
<organism evidence="1 2">
    <name type="scientific">Ensete ventricosum</name>
    <name type="common">Abyssinian banana</name>
    <name type="synonym">Musa ensete</name>
    <dbReference type="NCBI Taxonomy" id="4639"/>
    <lineage>
        <taxon>Eukaryota</taxon>
        <taxon>Viridiplantae</taxon>
        <taxon>Streptophyta</taxon>
        <taxon>Embryophyta</taxon>
        <taxon>Tracheophyta</taxon>
        <taxon>Spermatophyta</taxon>
        <taxon>Magnoliopsida</taxon>
        <taxon>Liliopsida</taxon>
        <taxon>Zingiberales</taxon>
        <taxon>Musaceae</taxon>
        <taxon>Ensete</taxon>
    </lineage>
</organism>
<dbReference type="EMBL" id="JAQQAF010000008">
    <property type="protein sequence ID" value="KAJ8466459.1"/>
    <property type="molecule type" value="Genomic_DNA"/>
</dbReference>
<dbReference type="Pfam" id="PF00560">
    <property type="entry name" value="LRR_1"/>
    <property type="match status" value="2"/>
</dbReference>
<keyword evidence="2" id="KW-1185">Reference proteome</keyword>
<dbReference type="InterPro" id="IPR001611">
    <property type="entry name" value="Leu-rich_rpt"/>
</dbReference>
<dbReference type="Proteomes" id="UP001222027">
    <property type="component" value="Unassembled WGS sequence"/>
</dbReference>
<dbReference type="Gene3D" id="3.30.200.20">
    <property type="entry name" value="Phosphorylase Kinase, domain 1"/>
    <property type="match status" value="1"/>
</dbReference>
<dbReference type="AlphaFoldDB" id="A0AAV8Q5D9"/>
<dbReference type="Gene3D" id="3.80.10.10">
    <property type="entry name" value="Ribonuclease Inhibitor"/>
    <property type="match status" value="1"/>
</dbReference>
<reference evidence="1 2" key="1">
    <citation type="submission" date="2022-12" db="EMBL/GenBank/DDBJ databases">
        <title>Chromosome-scale assembly of the Ensete ventricosum genome.</title>
        <authorList>
            <person name="Dussert Y."/>
            <person name="Stocks J."/>
            <person name="Wendawek A."/>
            <person name="Woldeyes F."/>
            <person name="Nichols R.A."/>
            <person name="Borrell J.S."/>
        </authorList>
    </citation>
    <scope>NUCLEOTIDE SEQUENCE [LARGE SCALE GENOMIC DNA]</scope>
    <source>
        <strain evidence="2">cv. Maze</strain>
        <tissue evidence="1">Seeds</tissue>
    </source>
</reference>